<sequence length="56" mass="6359">MHAFEAIFQELLGVERAKELARQAVTELQGAIILSVIYSDSEYLAEAKQRIMNYIS</sequence>
<dbReference type="AlphaFoldDB" id="A0A916YMG3"/>
<gene>
    <name evidence="1" type="ORF">GCM10010911_08150</name>
</gene>
<evidence type="ECO:0000313" key="1">
    <source>
        <dbReference type="EMBL" id="GGD52941.1"/>
    </source>
</evidence>
<evidence type="ECO:0000313" key="2">
    <source>
        <dbReference type="Proteomes" id="UP000612456"/>
    </source>
</evidence>
<proteinExistence type="predicted"/>
<dbReference type="Proteomes" id="UP000612456">
    <property type="component" value="Unassembled WGS sequence"/>
</dbReference>
<dbReference type="RefSeq" id="WP_188989331.1">
    <property type="nucleotide sequence ID" value="NZ_BMHP01000001.1"/>
</dbReference>
<reference evidence="1" key="1">
    <citation type="journal article" date="2014" name="Int. J. Syst. Evol. Microbiol.">
        <title>Complete genome sequence of Corynebacterium casei LMG S-19264T (=DSM 44701T), isolated from a smear-ripened cheese.</title>
        <authorList>
            <consortium name="US DOE Joint Genome Institute (JGI-PGF)"/>
            <person name="Walter F."/>
            <person name="Albersmeier A."/>
            <person name="Kalinowski J."/>
            <person name="Ruckert C."/>
        </authorList>
    </citation>
    <scope>NUCLEOTIDE SEQUENCE</scope>
    <source>
        <strain evidence="1">CGMCC 1.15178</strain>
    </source>
</reference>
<dbReference type="EMBL" id="BMHP01000001">
    <property type="protein sequence ID" value="GGD52941.1"/>
    <property type="molecule type" value="Genomic_DNA"/>
</dbReference>
<name>A0A916YMG3_9BACL</name>
<reference evidence="1" key="2">
    <citation type="submission" date="2020-09" db="EMBL/GenBank/DDBJ databases">
        <authorList>
            <person name="Sun Q."/>
            <person name="Zhou Y."/>
        </authorList>
    </citation>
    <scope>NUCLEOTIDE SEQUENCE</scope>
    <source>
        <strain evidence="1">CGMCC 1.15178</strain>
    </source>
</reference>
<comment type="caution">
    <text evidence="1">The sequence shown here is derived from an EMBL/GenBank/DDBJ whole genome shotgun (WGS) entry which is preliminary data.</text>
</comment>
<protein>
    <submittedName>
        <fullName evidence="1">Uncharacterized protein</fullName>
    </submittedName>
</protein>
<accession>A0A916YMG3</accession>
<keyword evidence="2" id="KW-1185">Reference proteome</keyword>
<organism evidence="1 2">
    <name type="scientific">Paenibacillus nasutitermitis</name>
    <dbReference type="NCBI Taxonomy" id="1652958"/>
    <lineage>
        <taxon>Bacteria</taxon>
        <taxon>Bacillati</taxon>
        <taxon>Bacillota</taxon>
        <taxon>Bacilli</taxon>
        <taxon>Bacillales</taxon>
        <taxon>Paenibacillaceae</taxon>
        <taxon>Paenibacillus</taxon>
    </lineage>
</organism>